<dbReference type="PANTHER" id="PTHR15263:SF1">
    <property type="entry name" value="NF-KAPPA-B INHIBITOR-LIKE PROTEIN 1"/>
    <property type="match status" value="1"/>
</dbReference>
<keyword evidence="8" id="KW-1185">Reference proteome</keyword>
<name>A0A5N5QN57_9AGAM</name>
<reference evidence="7 8" key="1">
    <citation type="journal article" date="2019" name="Fungal Biol. Biotechnol.">
        <title>Draft genome sequence of fastidious pathogen Ceratobasidium theobromae, which causes vascular-streak dieback in Theobroma cacao.</title>
        <authorList>
            <person name="Ali S.S."/>
            <person name="Asman A."/>
            <person name="Shao J."/>
            <person name="Firmansyah A.P."/>
            <person name="Susilo A.W."/>
            <person name="Rosmana A."/>
            <person name="McMahon P."/>
            <person name="Junaid M."/>
            <person name="Guest D."/>
            <person name="Kheng T.Y."/>
            <person name="Meinhardt L.W."/>
            <person name="Bailey B.A."/>
        </authorList>
    </citation>
    <scope>NUCLEOTIDE SEQUENCE [LARGE SCALE GENOMIC DNA]</scope>
    <source>
        <strain evidence="7 8">CT2</strain>
    </source>
</reference>
<evidence type="ECO:0000256" key="6">
    <source>
        <dbReference type="SAM" id="MobiDB-lite"/>
    </source>
</evidence>
<dbReference type="EMBL" id="SSOP01000046">
    <property type="protein sequence ID" value="KAB5593079.1"/>
    <property type="molecule type" value="Genomic_DNA"/>
</dbReference>
<organism evidence="7 8">
    <name type="scientific">Ceratobasidium theobromae</name>
    <dbReference type="NCBI Taxonomy" id="1582974"/>
    <lineage>
        <taxon>Eukaryota</taxon>
        <taxon>Fungi</taxon>
        <taxon>Dikarya</taxon>
        <taxon>Basidiomycota</taxon>
        <taxon>Agaricomycotina</taxon>
        <taxon>Agaricomycetes</taxon>
        <taxon>Cantharellales</taxon>
        <taxon>Ceratobasidiaceae</taxon>
        <taxon>Ceratobasidium</taxon>
    </lineage>
</organism>
<evidence type="ECO:0000313" key="8">
    <source>
        <dbReference type="Proteomes" id="UP000383932"/>
    </source>
</evidence>
<dbReference type="GO" id="GO:0005634">
    <property type="term" value="C:nucleus"/>
    <property type="evidence" value="ECO:0007669"/>
    <property type="project" value="UniProtKB-SubCell"/>
</dbReference>
<proteinExistence type="predicted"/>
<feature type="compositionally biased region" description="Acidic residues" evidence="6">
    <location>
        <begin position="223"/>
        <end position="238"/>
    </location>
</feature>
<keyword evidence="2" id="KW-0597">Phosphoprotein</keyword>
<keyword evidence="5" id="KW-0539">Nucleus</keyword>
<evidence type="ECO:0000256" key="2">
    <source>
        <dbReference type="ARBA" id="ARBA00022553"/>
    </source>
</evidence>
<evidence type="ECO:0000256" key="5">
    <source>
        <dbReference type="ARBA" id="ARBA00023242"/>
    </source>
</evidence>
<comment type="subcellular location">
    <subcellularLocation>
        <location evidence="1">Nucleus</location>
    </subcellularLocation>
</comment>
<evidence type="ECO:0000256" key="1">
    <source>
        <dbReference type="ARBA" id="ARBA00004123"/>
    </source>
</evidence>
<dbReference type="AlphaFoldDB" id="A0A5N5QN57"/>
<dbReference type="PANTHER" id="PTHR15263">
    <property type="entry name" value="I-KAPPA-B-LIKE PROTEIN IKBL"/>
    <property type="match status" value="1"/>
</dbReference>
<dbReference type="InterPro" id="IPR038753">
    <property type="entry name" value="NFKBIL1"/>
</dbReference>
<feature type="compositionally biased region" description="Basic and acidic residues" evidence="6">
    <location>
        <begin position="321"/>
        <end position="351"/>
    </location>
</feature>
<protein>
    <submittedName>
        <fullName evidence="7">Uncharacterized protein</fullName>
    </submittedName>
</protein>
<dbReference type="Proteomes" id="UP000383932">
    <property type="component" value="Unassembled WGS sequence"/>
</dbReference>
<accession>A0A5N5QN57</accession>
<feature type="compositionally biased region" description="Acidic residues" evidence="6">
    <location>
        <begin position="178"/>
        <end position="194"/>
    </location>
</feature>
<evidence type="ECO:0000256" key="3">
    <source>
        <dbReference type="ARBA" id="ARBA00022737"/>
    </source>
</evidence>
<keyword evidence="3" id="KW-0677">Repeat</keyword>
<dbReference type="GO" id="GO:0043124">
    <property type="term" value="P:negative regulation of canonical NF-kappaB signal transduction"/>
    <property type="evidence" value="ECO:0007669"/>
    <property type="project" value="InterPro"/>
</dbReference>
<feature type="region of interest" description="Disordered" evidence="6">
    <location>
        <begin position="1"/>
        <end position="39"/>
    </location>
</feature>
<feature type="region of interest" description="Disordered" evidence="6">
    <location>
        <begin position="321"/>
        <end position="365"/>
    </location>
</feature>
<dbReference type="OrthoDB" id="412109at2759"/>
<comment type="caution">
    <text evidence="7">The sequence shown here is derived from an EMBL/GenBank/DDBJ whole genome shotgun (WGS) entry which is preliminary data.</text>
</comment>
<gene>
    <name evidence="7" type="ORF">CTheo_3461</name>
</gene>
<evidence type="ECO:0000256" key="4">
    <source>
        <dbReference type="ARBA" id="ARBA00023043"/>
    </source>
</evidence>
<feature type="region of interest" description="Disordered" evidence="6">
    <location>
        <begin position="178"/>
        <end position="265"/>
    </location>
</feature>
<keyword evidence="4" id="KW-0040">ANK repeat</keyword>
<sequence length="487" mass="55689">MSTKIEGRPKHGRKSSVSDDAASPDKARKRRKTAHTEDDGIAASYARRLQAAEAALKTDMAAMEAHMAQEEAIYAAAMERIVNARREAAVWRTERMSQWDAARRELMARQQDAELAAELARMRVRKAREARFMGRRKERMKKRTAELRRAEAERTARQEPEIILEDDICFISDLDDDLMETDEDNTPGDSDLGDNDSLASAQTYSDDGYNSKFSPLSPLGENIEVEVEQGDESDDNLEVEGLSNHSDYVTDDEGRTPSSPIFDREAFDKRVREQAEELARQARARAEVEHAQLERERMRRERELRAKQEEARREQEEQLRREQERIKQEQQERARRDHEQQQRRAAEDLRRSQSRRSLDTSSGAAPAWARYTTQWTKLQGMGGPGRKASDAILYFSNIPWPTIRAPRGPDDITKEAVAALVLSGAHSHEKGTKARLRELLLLWHPDKFVGRWMGYVVPADQPDVTEGVMAVARIANELLSERNLRSL</sequence>
<evidence type="ECO:0000313" key="7">
    <source>
        <dbReference type="EMBL" id="KAB5593079.1"/>
    </source>
</evidence>